<dbReference type="SUPFAM" id="SSF56935">
    <property type="entry name" value="Porins"/>
    <property type="match status" value="1"/>
</dbReference>
<dbReference type="InterPro" id="IPR037066">
    <property type="entry name" value="Plug_dom_sf"/>
</dbReference>
<feature type="signal peptide" evidence="12">
    <location>
        <begin position="1"/>
        <end position="25"/>
    </location>
</feature>
<dbReference type="Pfam" id="PF13715">
    <property type="entry name" value="CarbopepD_reg_2"/>
    <property type="match status" value="1"/>
</dbReference>
<evidence type="ECO:0000256" key="5">
    <source>
        <dbReference type="ARBA" id="ARBA00022692"/>
    </source>
</evidence>
<keyword evidence="9 11" id="KW-0472">Membrane</keyword>
<dbReference type="Gene3D" id="2.170.130.10">
    <property type="entry name" value="TonB-dependent receptor, plug domain"/>
    <property type="match status" value="1"/>
</dbReference>
<comment type="caution">
    <text evidence="14">The sequence shown here is derived from an EMBL/GenBank/DDBJ whole genome shotgun (WGS) entry which is preliminary data.</text>
</comment>
<dbReference type="RefSeq" id="WP_028726848.1">
    <property type="nucleotide sequence ID" value="NZ_AUAE01000010.1"/>
</dbReference>
<dbReference type="PANTHER" id="PTHR32552:SF68">
    <property type="entry name" value="FERRICHROME OUTER MEMBRANE TRANSPORTER_PHAGE RECEPTOR"/>
    <property type="match status" value="1"/>
</dbReference>
<dbReference type="NCBIfam" id="TIGR04057">
    <property type="entry name" value="SusC_RagA_signa"/>
    <property type="match status" value="1"/>
</dbReference>
<keyword evidence="4" id="KW-0410">Iron transport</keyword>
<dbReference type="Gene3D" id="2.40.170.20">
    <property type="entry name" value="TonB-dependent receptor, beta-barrel domain"/>
    <property type="match status" value="1"/>
</dbReference>
<evidence type="ECO:0000256" key="9">
    <source>
        <dbReference type="ARBA" id="ARBA00023136"/>
    </source>
</evidence>
<evidence type="ECO:0000256" key="12">
    <source>
        <dbReference type="SAM" id="SignalP"/>
    </source>
</evidence>
<reference evidence="14 15" key="1">
    <citation type="submission" date="2013-04" db="EMBL/GenBank/DDBJ databases">
        <title>The Genome Sequence of Parabacteroides gordonii DSM 23371.</title>
        <authorList>
            <consortium name="The Broad Institute Genomics Platform"/>
            <person name="Earl A."/>
            <person name="Ward D."/>
            <person name="Feldgarden M."/>
            <person name="Gevers D."/>
            <person name="Martens E."/>
            <person name="Sakamoto M."/>
            <person name="Benno Y."/>
            <person name="Suzuki N."/>
            <person name="Matsunaga N."/>
            <person name="Koshihara K."/>
            <person name="Seki M."/>
            <person name="Komiya H."/>
            <person name="Walker B."/>
            <person name="Young S."/>
            <person name="Zeng Q."/>
            <person name="Gargeya S."/>
            <person name="Fitzgerald M."/>
            <person name="Haas B."/>
            <person name="Abouelleil A."/>
            <person name="Allen A.W."/>
            <person name="Alvarado L."/>
            <person name="Arachchi H.M."/>
            <person name="Berlin A.M."/>
            <person name="Chapman S.B."/>
            <person name="Gainer-Dewar J."/>
            <person name="Goldberg J."/>
            <person name="Griggs A."/>
            <person name="Gujja S."/>
            <person name="Hansen M."/>
            <person name="Howarth C."/>
            <person name="Imamovic A."/>
            <person name="Ireland A."/>
            <person name="Larimer J."/>
            <person name="McCowan C."/>
            <person name="Murphy C."/>
            <person name="Pearson M."/>
            <person name="Poon T.W."/>
            <person name="Priest M."/>
            <person name="Roberts A."/>
            <person name="Saif S."/>
            <person name="Shea T."/>
            <person name="Sisk P."/>
            <person name="Sykes S."/>
            <person name="Wortman J."/>
            <person name="Nusbaum C."/>
            <person name="Birren B."/>
        </authorList>
    </citation>
    <scope>NUCLEOTIDE SEQUENCE [LARGE SCALE GENOMIC DNA]</scope>
    <source>
        <strain evidence="14 15">MS-1</strain>
    </source>
</reference>
<dbReference type="Gene3D" id="2.60.40.1120">
    <property type="entry name" value="Carboxypeptidase-like, regulatory domain"/>
    <property type="match status" value="1"/>
</dbReference>
<dbReference type="GO" id="GO:0015344">
    <property type="term" value="F:siderophore uptake transmembrane transporter activity"/>
    <property type="evidence" value="ECO:0007669"/>
    <property type="project" value="TreeGrafter"/>
</dbReference>
<keyword evidence="5 11" id="KW-0812">Transmembrane</keyword>
<dbReference type="InterPro" id="IPR012910">
    <property type="entry name" value="Plug_dom"/>
</dbReference>
<dbReference type="InterPro" id="IPR008969">
    <property type="entry name" value="CarboxyPept-like_regulatory"/>
</dbReference>
<evidence type="ECO:0000256" key="6">
    <source>
        <dbReference type="ARBA" id="ARBA00022729"/>
    </source>
</evidence>
<evidence type="ECO:0000259" key="13">
    <source>
        <dbReference type="Pfam" id="PF07715"/>
    </source>
</evidence>
<dbReference type="GO" id="GO:0009279">
    <property type="term" value="C:cell outer membrane"/>
    <property type="evidence" value="ECO:0007669"/>
    <property type="project" value="UniProtKB-SubCell"/>
</dbReference>
<organism evidence="14 15">
    <name type="scientific">Parabacteroides gordonii MS-1 = DSM 23371</name>
    <dbReference type="NCBI Taxonomy" id="1203610"/>
    <lineage>
        <taxon>Bacteria</taxon>
        <taxon>Pseudomonadati</taxon>
        <taxon>Bacteroidota</taxon>
        <taxon>Bacteroidia</taxon>
        <taxon>Bacteroidales</taxon>
        <taxon>Tannerellaceae</taxon>
        <taxon>Parabacteroides</taxon>
    </lineage>
</organism>
<gene>
    <name evidence="14" type="ORF">HMPREF1536_03496</name>
</gene>
<feature type="chain" id="PRO_5002489843" evidence="12">
    <location>
        <begin position="26"/>
        <end position="1142"/>
    </location>
</feature>
<dbReference type="EMBL" id="AQHW01000017">
    <property type="protein sequence ID" value="KKB53915.1"/>
    <property type="molecule type" value="Genomic_DNA"/>
</dbReference>
<keyword evidence="6 12" id="KW-0732">Signal</keyword>
<keyword evidence="15" id="KW-1185">Reference proteome</keyword>
<evidence type="ECO:0000313" key="14">
    <source>
        <dbReference type="EMBL" id="KKB53915.1"/>
    </source>
</evidence>
<evidence type="ECO:0000256" key="3">
    <source>
        <dbReference type="ARBA" id="ARBA00022452"/>
    </source>
</evidence>
<dbReference type="STRING" id="1203610.HMPREF1536_03496"/>
<dbReference type="PROSITE" id="PS52016">
    <property type="entry name" value="TONB_DEPENDENT_REC_3"/>
    <property type="match status" value="1"/>
</dbReference>
<keyword evidence="3 11" id="KW-1134">Transmembrane beta strand</keyword>
<comment type="similarity">
    <text evidence="11">Belongs to the TonB-dependent receptor family.</text>
</comment>
<keyword evidence="7" id="KW-0408">Iron</keyword>
<dbReference type="PANTHER" id="PTHR32552">
    <property type="entry name" value="FERRICHROME IRON RECEPTOR-RELATED"/>
    <property type="match status" value="1"/>
</dbReference>
<dbReference type="InterPro" id="IPR023997">
    <property type="entry name" value="TonB-dep_OMP_SusC/RagA_CS"/>
</dbReference>
<dbReference type="InterPro" id="IPR039426">
    <property type="entry name" value="TonB-dep_rcpt-like"/>
</dbReference>
<evidence type="ECO:0000256" key="7">
    <source>
        <dbReference type="ARBA" id="ARBA00023004"/>
    </source>
</evidence>
<keyword evidence="2 11" id="KW-0813">Transport</keyword>
<dbReference type="Pfam" id="PF07715">
    <property type="entry name" value="Plug"/>
    <property type="match status" value="1"/>
</dbReference>
<protein>
    <submittedName>
        <fullName evidence="14">SusC/RagA family TonB-linked outer membrane protein</fullName>
    </submittedName>
</protein>
<evidence type="ECO:0000256" key="10">
    <source>
        <dbReference type="ARBA" id="ARBA00023237"/>
    </source>
</evidence>
<proteinExistence type="inferred from homology"/>
<evidence type="ECO:0000256" key="2">
    <source>
        <dbReference type="ARBA" id="ARBA00022448"/>
    </source>
</evidence>
<dbReference type="InterPro" id="IPR036942">
    <property type="entry name" value="Beta-barrel_TonB_sf"/>
</dbReference>
<dbReference type="HOGENOM" id="CLU_004317_2_1_10"/>
<feature type="domain" description="TonB-dependent receptor plug" evidence="13">
    <location>
        <begin position="150"/>
        <end position="256"/>
    </location>
</feature>
<keyword evidence="10 11" id="KW-0998">Cell outer membrane</keyword>
<keyword evidence="8" id="KW-0406">Ion transport</keyword>
<dbReference type="InterPro" id="IPR023996">
    <property type="entry name" value="TonB-dep_OMP_SusC/RagA"/>
</dbReference>
<evidence type="ECO:0000256" key="4">
    <source>
        <dbReference type="ARBA" id="ARBA00022496"/>
    </source>
</evidence>
<evidence type="ECO:0000256" key="8">
    <source>
        <dbReference type="ARBA" id="ARBA00023065"/>
    </source>
</evidence>
<evidence type="ECO:0000256" key="11">
    <source>
        <dbReference type="PROSITE-ProRule" id="PRU01360"/>
    </source>
</evidence>
<sequence length="1142" mass="124855">MLKNFKPVSLVLIAGALSFPMGVYADLLPARPGTAISQQDGKVTGTVEDDFGPVAGASVVVKGTTNGNITDMDGNFTLEGVKNGDVIQISFIGYTTQEIKYTGQASLSVKLSEDTQKLDEVVVTALGMKRSEKSLGYAMKEMKGDELNANLINPVAALQGKVAGVEISGSDGGMFGSTKILIRGVSTLGKNNQPIYVVDGVIMDNSIKEGNPDWDGNSNDYGNELKNLNPDDFESVSVLKGAAATALYGSRGLNGAVVITTKSGKSGKGLGIEVSQTFGVDAVTSTPNLQNEFGNGTISGFVGYGDKDANGNYYIYDNHNQFPTNNGIHSLIPDEGMSFGPAFDGSDIEYYDGSIRPYSPVKNNFKKAYKKGFNSNTNVAISGGNDKTTFYTSLSYKYADGTVPNNSFQRISFLGKASHKITEKIKLDASMAFANSTPKNSPINIGENFVNGTWGRMYDPTTAKDKYKGSHGGQADSKYGDPYGVYPGLGTWWNIYENDYTKKETSVRPTIKLNIDILDWLKFNTEANYNYYYTRFENKQPGAGYANEGGKYEMGLYTKEQTNLNANFLVNKTVGDWSFNGFLRGEYYHNFVQEQTMNTEGGLIVPNQFFIANSKQTPNYTAKISGTKTMLSVAFQAGVSWRDQVFLDVTGRNDWSSALVYSDTHGTYSYFYPSVNGSWLISSTYRDQLPDWVSFAKIRGSWAQVGNDTSPYTINTAYSLNTSTTANGNYYGLSVPSSTYDQNLKPERKNAWEIGIDWRFIDNRIGIDATYYKENTKNQIMSIAVPSVSGISNQLINAGNIQNQGIELALNTVPFRNKDWEWTLDFTWTKNMNKIISLHENVADYISLNGDIGYGNYRVGSVAKVGSAYGLLLTDSGLKYDEESGLPVLAWRDSNRGSHYLRNEAEIQEVGSMLPDFLGSVSTGLKYKNWALSVSLDMRFGGYVASYNSRYGTAYGFTENSLKNAPGHGGVSWTSKFDGKTYHDGIIPEGILPSGTAITQPDGSVYTVGGSGLSSAGESYQDLVNKGVIEPTHASAWLYRNNAWTMAGRNYGVVNDDWIKKLNYIALRDISLSYRMPSNICDKLKAKHVNLILSGHNLGYLLNTMPSGENPESISGTAAAEFRVRSYTGVTSSFTFTVNVGF</sequence>
<dbReference type="AlphaFoldDB" id="A0A0F5J8S8"/>
<evidence type="ECO:0000313" key="15">
    <source>
        <dbReference type="Proteomes" id="UP000033035"/>
    </source>
</evidence>
<dbReference type="NCBIfam" id="TIGR04056">
    <property type="entry name" value="OMP_RagA_SusC"/>
    <property type="match status" value="1"/>
</dbReference>
<dbReference type="SUPFAM" id="SSF49464">
    <property type="entry name" value="Carboxypeptidase regulatory domain-like"/>
    <property type="match status" value="1"/>
</dbReference>
<comment type="subcellular location">
    <subcellularLocation>
        <location evidence="1 11">Cell outer membrane</location>
        <topology evidence="1 11">Multi-pass membrane protein</topology>
    </subcellularLocation>
</comment>
<dbReference type="PATRIC" id="fig|1203610.3.peg.3562"/>
<dbReference type="Proteomes" id="UP000033035">
    <property type="component" value="Unassembled WGS sequence"/>
</dbReference>
<accession>A0A0F5J8S8</accession>
<evidence type="ECO:0000256" key="1">
    <source>
        <dbReference type="ARBA" id="ARBA00004571"/>
    </source>
</evidence>
<name>A0A0F5J8S8_9BACT</name>